<comment type="caution">
    <text evidence="1">The sequence shown here is derived from an EMBL/GenBank/DDBJ whole genome shotgun (WGS) entry which is preliminary data.</text>
</comment>
<dbReference type="EMBL" id="CM047898">
    <property type="protein sequence ID" value="KAJ0106171.1"/>
    <property type="molecule type" value="Genomic_DNA"/>
</dbReference>
<proteinExistence type="predicted"/>
<gene>
    <name evidence="1" type="ORF">Patl1_17920</name>
</gene>
<reference evidence="2" key="1">
    <citation type="journal article" date="2023" name="G3 (Bethesda)">
        <title>Genome assembly and association tests identify interacting loci associated with vigor, precocity, and sex in interspecific pistachio rootstocks.</title>
        <authorList>
            <person name="Palmer W."/>
            <person name="Jacygrad E."/>
            <person name="Sagayaradj S."/>
            <person name="Cavanaugh K."/>
            <person name="Han R."/>
            <person name="Bertier L."/>
            <person name="Beede B."/>
            <person name="Kafkas S."/>
            <person name="Golino D."/>
            <person name="Preece J."/>
            <person name="Michelmore R."/>
        </authorList>
    </citation>
    <scope>NUCLEOTIDE SEQUENCE [LARGE SCALE GENOMIC DNA]</scope>
</reference>
<accession>A0ACC1C2G6</accession>
<organism evidence="1 2">
    <name type="scientific">Pistacia atlantica</name>
    <dbReference type="NCBI Taxonomy" id="434234"/>
    <lineage>
        <taxon>Eukaryota</taxon>
        <taxon>Viridiplantae</taxon>
        <taxon>Streptophyta</taxon>
        <taxon>Embryophyta</taxon>
        <taxon>Tracheophyta</taxon>
        <taxon>Spermatophyta</taxon>
        <taxon>Magnoliopsida</taxon>
        <taxon>eudicotyledons</taxon>
        <taxon>Gunneridae</taxon>
        <taxon>Pentapetalae</taxon>
        <taxon>rosids</taxon>
        <taxon>malvids</taxon>
        <taxon>Sapindales</taxon>
        <taxon>Anacardiaceae</taxon>
        <taxon>Pistacia</taxon>
    </lineage>
</organism>
<dbReference type="Proteomes" id="UP001164250">
    <property type="component" value="Chromosome 2"/>
</dbReference>
<keyword evidence="2" id="KW-1185">Reference proteome</keyword>
<name>A0ACC1C2G6_9ROSI</name>
<sequence>MKKNFLSVAQLTSSGHYVLLRSQDVKVFRDLKILEKPTMEGRRLESVYMMSVESAHVDKTRRNEIVDLWHMRLGHVSYSKLSVMMQKSMLKGLPQLDVRTDTVRAGCQYASSWWSLEKELLRDSREFEDKLQQKMGEHTVQLQPSSNESEDSNGDDVEQRVTHNPWQTGIFQQLNEEGGPSETKESTPQSQL</sequence>
<protein>
    <submittedName>
        <fullName evidence="1">Uncharacterized protein</fullName>
    </submittedName>
</protein>
<evidence type="ECO:0000313" key="1">
    <source>
        <dbReference type="EMBL" id="KAJ0106171.1"/>
    </source>
</evidence>
<evidence type="ECO:0000313" key="2">
    <source>
        <dbReference type="Proteomes" id="UP001164250"/>
    </source>
</evidence>